<feature type="compositionally biased region" description="Basic and acidic residues" evidence="3">
    <location>
        <begin position="253"/>
        <end position="267"/>
    </location>
</feature>
<gene>
    <name evidence="5" type="ORF">K431DRAFT_93582</name>
</gene>
<sequence length="577" mass="61671">MSIGDFLADQSLGSWADEMDSQPIPSVSASFGSGRDRAGPGGMGGERRAFTGPSTWERSSGGVSGGDMGGRGPSYGMDISHYIILHQNLAMTDSWFLPDRPRFSDREELPLPSKPPYTAHMGNLAFDVSQDDVTNFLTGCEPTNVRIVEDKIDRKPKGFGYVEFATLDGLKQALTMSGMDLMGRAVRLSIAEPPKDRPEPSRDFSNWERRGPLPDLPQSGRQPSFRGNRSFADNGSDAGSDRGGSKRGGYFEAEGKSRDFGNWERKGPLSPVPGNAPGSSREGGRVRDPARASIGERRPSPNWGDARSTDPGAKLPRRDSDRPIVERVPTAAESDNQWRSRMRPDPSPAATPDVSTPSSPAAKEAPKERPRLNLAKRTVSNIHETEPGSAGDAKASPFGAAKPIDTAAREKQVEEKRELAIRQKAEADAKAKEEKAAAAKTPVAEGQEAGTPTSEKPGPRRASRQQNGNAKAGQPNGDKEKADKAEKAKPSFNMLHSTEGGEETGEQDAPDASANGTILGDKEVKPQEVVREVSKDGAASQNAEPTAKALDEEGWSTVPTGGKNKRASRGGNRALAS</sequence>
<feature type="compositionally biased region" description="Basic and acidic residues" evidence="3">
    <location>
        <begin position="316"/>
        <end position="325"/>
    </location>
</feature>
<feature type="compositionally biased region" description="Basic and acidic residues" evidence="3">
    <location>
        <begin position="520"/>
        <end position="535"/>
    </location>
</feature>
<dbReference type="SMART" id="SM00360">
    <property type="entry name" value="RRM"/>
    <property type="match status" value="1"/>
</dbReference>
<dbReference type="GO" id="GO:0003723">
    <property type="term" value="F:RNA binding"/>
    <property type="evidence" value="ECO:0007669"/>
    <property type="project" value="UniProtKB-UniRule"/>
</dbReference>
<dbReference type="GO" id="GO:0005730">
    <property type="term" value="C:nucleolus"/>
    <property type="evidence" value="ECO:0007669"/>
    <property type="project" value="TreeGrafter"/>
</dbReference>
<evidence type="ECO:0000259" key="4">
    <source>
        <dbReference type="PROSITE" id="PS50102"/>
    </source>
</evidence>
<dbReference type="SUPFAM" id="SSF54928">
    <property type="entry name" value="RNA-binding domain, RBD"/>
    <property type="match status" value="1"/>
</dbReference>
<feature type="compositionally biased region" description="Basic and acidic residues" evidence="3">
    <location>
        <begin position="407"/>
        <end position="437"/>
    </location>
</feature>
<dbReference type="PANTHER" id="PTHR23236:SF11">
    <property type="entry name" value="EUKARYOTIC TRANSLATION INITIATION FACTOR 4H"/>
    <property type="match status" value="1"/>
</dbReference>
<reference evidence="5" key="1">
    <citation type="journal article" date="2020" name="Stud. Mycol.">
        <title>101 Dothideomycetes genomes: a test case for predicting lifestyles and emergence of pathogens.</title>
        <authorList>
            <person name="Haridas S."/>
            <person name="Albert R."/>
            <person name="Binder M."/>
            <person name="Bloem J."/>
            <person name="Labutti K."/>
            <person name="Salamov A."/>
            <person name="Andreopoulos B."/>
            <person name="Baker S."/>
            <person name="Barry K."/>
            <person name="Bills G."/>
            <person name="Bluhm B."/>
            <person name="Cannon C."/>
            <person name="Castanera R."/>
            <person name="Culley D."/>
            <person name="Daum C."/>
            <person name="Ezra D."/>
            <person name="Gonzalez J."/>
            <person name="Henrissat B."/>
            <person name="Kuo A."/>
            <person name="Liang C."/>
            <person name="Lipzen A."/>
            <person name="Lutzoni F."/>
            <person name="Magnuson J."/>
            <person name="Mondo S."/>
            <person name="Nolan M."/>
            <person name="Ohm R."/>
            <person name="Pangilinan J."/>
            <person name="Park H.-J."/>
            <person name="Ramirez L."/>
            <person name="Alfaro M."/>
            <person name="Sun H."/>
            <person name="Tritt A."/>
            <person name="Yoshinaga Y."/>
            <person name="Zwiers L.-H."/>
            <person name="Turgeon B."/>
            <person name="Goodwin S."/>
            <person name="Spatafora J."/>
            <person name="Crous P."/>
            <person name="Grigoriev I."/>
        </authorList>
    </citation>
    <scope>NUCLEOTIDE SEQUENCE</scope>
    <source>
        <strain evidence="5">CBS 116435</strain>
    </source>
</reference>
<feature type="region of interest" description="Disordered" evidence="3">
    <location>
        <begin position="190"/>
        <end position="577"/>
    </location>
</feature>
<dbReference type="PROSITE" id="PS50102">
    <property type="entry name" value="RRM"/>
    <property type="match status" value="1"/>
</dbReference>
<proteinExistence type="predicted"/>
<protein>
    <recommendedName>
        <fullName evidence="4">RRM domain-containing protein</fullName>
    </recommendedName>
</protein>
<dbReference type="InterPro" id="IPR000504">
    <property type="entry name" value="RRM_dom"/>
</dbReference>
<feature type="compositionally biased region" description="Basic and acidic residues" evidence="3">
    <location>
        <begin position="282"/>
        <end position="299"/>
    </location>
</feature>
<dbReference type="PANTHER" id="PTHR23236">
    <property type="entry name" value="EUKARYOTIC TRANSLATION INITIATION FACTOR 4B/4H"/>
    <property type="match status" value="1"/>
</dbReference>
<feature type="compositionally biased region" description="Acidic residues" evidence="3">
    <location>
        <begin position="500"/>
        <end position="509"/>
    </location>
</feature>
<dbReference type="InterPro" id="IPR012677">
    <property type="entry name" value="Nucleotide-bd_a/b_plait_sf"/>
</dbReference>
<name>A0A9P4Q984_9PEZI</name>
<evidence type="ECO:0000313" key="5">
    <source>
        <dbReference type="EMBL" id="KAF2720397.1"/>
    </source>
</evidence>
<evidence type="ECO:0000256" key="1">
    <source>
        <dbReference type="ARBA" id="ARBA00022884"/>
    </source>
</evidence>
<dbReference type="Pfam" id="PF00076">
    <property type="entry name" value="RRM_1"/>
    <property type="match status" value="1"/>
</dbReference>
<feature type="compositionally biased region" description="Polar residues" evidence="3">
    <location>
        <begin position="219"/>
        <end position="233"/>
    </location>
</feature>
<feature type="region of interest" description="Disordered" evidence="3">
    <location>
        <begin position="17"/>
        <end position="67"/>
    </location>
</feature>
<keyword evidence="1 2" id="KW-0694">RNA-binding</keyword>
<evidence type="ECO:0000256" key="2">
    <source>
        <dbReference type="PROSITE-ProRule" id="PRU00176"/>
    </source>
</evidence>
<keyword evidence="6" id="KW-1185">Reference proteome</keyword>
<feature type="domain" description="RRM" evidence="4">
    <location>
        <begin position="117"/>
        <end position="193"/>
    </location>
</feature>
<dbReference type="Gene3D" id="3.30.70.330">
    <property type="match status" value="1"/>
</dbReference>
<organism evidence="5 6">
    <name type="scientific">Polychaeton citri CBS 116435</name>
    <dbReference type="NCBI Taxonomy" id="1314669"/>
    <lineage>
        <taxon>Eukaryota</taxon>
        <taxon>Fungi</taxon>
        <taxon>Dikarya</taxon>
        <taxon>Ascomycota</taxon>
        <taxon>Pezizomycotina</taxon>
        <taxon>Dothideomycetes</taxon>
        <taxon>Dothideomycetidae</taxon>
        <taxon>Capnodiales</taxon>
        <taxon>Capnodiaceae</taxon>
        <taxon>Polychaeton</taxon>
    </lineage>
</organism>
<accession>A0A9P4Q984</accession>
<dbReference type="Proteomes" id="UP000799441">
    <property type="component" value="Unassembled WGS sequence"/>
</dbReference>
<feature type="compositionally biased region" description="Basic and acidic residues" evidence="3">
    <location>
        <begin position="193"/>
        <end position="212"/>
    </location>
</feature>
<dbReference type="EMBL" id="MU003800">
    <property type="protein sequence ID" value="KAF2720397.1"/>
    <property type="molecule type" value="Genomic_DNA"/>
</dbReference>
<evidence type="ECO:0000256" key="3">
    <source>
        <dbReference type="SAM" id="MobiDB-lite"/>
    </source>
</evidence>
<dbReference type="OrthoDB" id="48651at2759"/>
<comment type="caution">
    <text evidence="5">The sequence shown here is derived from an EMBL/GenBank/DDBJ whole genome shotgun (WGS) entry which is preliminary data.</text>
</comment>
<evidence type="ECO:0000313" key="6">
    <source>
        <dbReference type="Proteomes" id="UP000799441"/>
    </source>
</evidence>
<feature type="compositionally biased region" description="Basic and acidic residues" evidence="3">
    <location>
        <begin position="477"/>
        <end position="489"/>
    </location>
</feature>
<dbReference type="AlphaFoldDB" id="A0A9P4Q984"/>
<dbReference type="InterPro" id="IPR035979">
    <property type="entry name" value="RBD_domain_sf"/>
</dbReference>